<evidence type="ECO:0000313" key="7">
    <source>
        <dbReference type="Proteomes" id="UP000178656"/>
    </source>
</evidence>
<protein>
    <recommendedName>
        <fullName evidence="5">PDZ domain-containing protein</fullName>
    </recommendedName>
</protein>
<gene>
    <name evidence="6" type="ORF">A2482_05000</name>
</gene>
<evidence type="ECO:0000313" key="6">
    <source>
        <dbReference type="EMBL" id="OGF34892.1"/>
    </source>
</evidence>
<dbReference type="SMART" id="SM00228">
    <property type="entry name" value="PDZ"/>
    <property type="match status" value="1"/>
</dbReference>
<keyword evidence="4" id="KW-0472">Membrane</keyword>
<accession>A0A1F5T7H9</accession>
<dbReference type="EMBL" id="MFGM01000066">
    <property type="protein sequence ID" value="OGF34892.1"/>
    <property type="molecule type" value="Genomic_DNA"/>
</dbReference>
<dbReference type="Pfam" id="PF13180">
    <property type="entry name" value="PDZ_2"/>
    <property type="match status" value="1"/>
</dbReference>
<proteinExistence type="inferred from homology"/>
<evidence type="ECO:0000256" key="3">
    <source>
        <dbReference type="ARBA" id="ARBA00022801"/>
    </source>
</evidence>
<comment type="caution">
    <text evidence="6">The sequence shown here is derived from an EMBL/GenBank/DDBJ whole genome shotgun (WGS) entry which is preliminary data.</text>
</comment>
<comment type="similarity">
    <text evidence="1">Belongs to the peptidase S1C family.</text>
</comment>
<dbReference type="InterPro" id="IPR009003">
    <property type="entry name" value="Peptidase_S1_PA"/>
</dbReference>
<dbReference type="InterPro" id="IPR001478">
    <property type="entry name" value="PDZ"/>
</dbReference>
<dbReference type="InterPro" id="IPR051201">
    <property type="entry name" value="Chloro_Bact_Ser_Proteases"/>
</dbReference>
<feature type="transmembrane region" description="Helical" evidence="4">
    <location>
        <begin position="12"/>
        <end position="33"/>
    </location>
</feature>
<dbReference type="Pfam" id="PF13365">
    <property type="entry name" value="Trypsin_2"/>
    <property type="match status" value="1"/>
</dbReference>
<dbReference type="PANTHER" id="PTHR43343:SF3">
    <property type="entry name" value="PROTEASE DO-LIKE 8, CHLOROPLASTIC"/>
    <property type="match status" value="1"/>
</dbReference>
<dbReference type="PRINTS" id="PR00834">
    <property type="entry name" value="PROTEASES2C"/>
</dbReference>
<dbReference type="InterPro" id="IPR043504">
    <property type="entry name" value="Peptidase_S1_PA_chymotrypsin"/>
</dbReference>
<reference evidence="6 7" key="1">
    <citation type="journal article" date="2016" name="Nat. Commun.">
        <title>Thousands of microbial genomes shed light on interconnected biogeochemical processes in an aquifer system.</title>
        <authorList>
            <person name="Anantharaman K."/>
            <person name="Brown C.T."/>
            <person name="Hug L.A."/>
            <person name="Sharon I."/>
            <person name="Castelle C.J."/>
            <person name="Probst A.J."/>
            <person name="Thomas B.C."/>
            <person name="Singh A."/>
            <person name="Wilkins M.J."/>
            <person name="Karaoz U."/>
            <person name="Brodie E.L."/>
            <person name="Williams K.H."/>
            <person name="Hubbard S.S."/>
            <person name="Banfield J.F."/>
        </authorList>
    </citation>
    <scope>NUCLEOTIDE SEQUENCE [LARGE SCALE GENOMIC DNA]</scope>
</reference>
<evidence type="ECO:0000256" key="2">
    <source>
        <dbReference type="ARBA" id="ARBA00022670"/>
    </source>
</evidence>
<dbReference type="InterPro" id="IPR001940">
    <property type="entry name" value="Peptidase_S1C"/>
</dbReference>
<evidence type="ECO:0000256" key="1">
    <source>
        <dbReference type="ARBA" id="ARBA00010541"/>
    </source>
</evidence>
<dbReference type="GO" id="GO:0006508">
    <property type="term" value="P:proteolysis"/>
    <property type="evidence" value="ECO:0007669"/>
    <property type="project" value="UniProtKB-KW"/>
</dbReference>
<dbReference type="SUPFAM" id="SSF50156">
    <property type="entry name" value="PDZ domain-like"/>
    <property type="match status" value="1"/>
</dbReference>
<keyword evidence="3" id="KW-0378">Hydrolase</keyword>
<keyword evidence="4" id="KW-0812">Transmembrane</keyword>
<keyword evidence="4" id="KW-1133">Transmembrane helix</keyword>
<sequence length="408" mass="43683">MSNDLSVKNHLSVVVIVSLIVGAFAGACGSFFLQPRLAQTEWGRQFLGNEVVQQATGQTKVYEVTEDSATIDVVKKVSPSVVSIVVTKELENFYNMTGPNIFDFWNQGLPAPQSNGKKEKQVVGGGTGFVMAADGLILTNKHVVADEQAEYSVVFNDGKKFEAKVLGRDMVSDIAVLKIEAKDLSVLDVGDSDKIQIGQTVIAIGNALSEYSNSVTRGVISGVNRRVEASSGAGQSEVIEEAIQTDAAINPGNSGGPLLNLAGQVIGINTAVSWQGQSLGFAIPINQAKSVIESVKQFGEIIRPWLGVRYAILNKEIATANKLKYEYGAMVLRGQTADEPAVVKDSPADKAGIVENDIILEVSGQKITEDSSLAGLIAKFKPGDEVKLKVFSKDAEKEIKVKLEKRKE</sequence>
<keyword evidence="2" id="KW-0645">Protease</keyword>
<name>A0A1F5T7H9_9BACT</name>
<dbReference type="SUPFAM" id="SSF50494">
    <property type="entry name" value="Trypsin-like serine proteases"/>
    <property type="match status" value="1"/>
</dbReference>
<dbReference type="InterPro" id="IPR036034">
    <property type="entry name" value="PDZ_sf"/>
</dbReference>
<evidence type="ECO:0000256" key="4">
    <source>
        <dbReference type="SAM" id="Phobius"/>
    </source>
</evidence>
<dbReference type="GO" id="GO:0004252">
    <property type="term" value="F:serine-type endopeptidase activity"/>
    <property type="evidence" value="ECO:0007669"/>
    <property type="project" value="InterPro"/>
</dbReference>
<dbReference type="Proteomes" id="UP000178656">
    <property type="component" value="Unassembled WGS sequence"/>
</dbReference>
<feature type="domain" description="PDZ" evidence="5">
    <location>
        <begin position="325"/>
        <end position="394"/>
    </location>
</feature>
<dbReference type="Gene3D" id="2.30.42.10">
    <property type="match status" value="1"/>
</dbReference>
<dbReference type="PANTHER" id="PTHR43343">
    <property type="entry name" value="PEPTIDASE S12"/>
    <property type="match status" value="1"/>
</dbReference>
<evidence type="ECO:0000259" key="5">
    <source>
        <dbReference type="SMART" id="SM00228"/>
    </source>
</evidence>
<organism evidence="6 7">
    <name type="scientific">Candidatus Falkowbacteria bacterium RIFOXYC2_FULL_48_21</name>
    <dbReference type="NCBI Taxonomy" id="1798005"/>
    <lineage>
        <taxon>Bacteria</taxon>
        <taxon>Candidatus Falkowiibacteriota</taxon>
    </lineage>
</organism>
<dbReference type="Gene3D" id="2.40.10.10">
    <property type="entry name" value="Trypsin-like serine proteases"/>
    <property type="match status" value="2"/>
</dbReference>
<dbReference type="AlphaFoldDB" id="A0A1F5T7H9"/>